<feature type="compositionally biased region" description="Polar residues" evidence="2">
    <location>
        <begin position="10"/>
        <end position="23"/>
    </location>
</feature>
<dbReference type="GO" id="GO:0051225">
    <property type="term" value="P:spindle assembly"/>
    <property type="evidence" value="ECO:0007669"/>
    <property type="project" value="TreeGrafter"/>
</dbReference>
<feature type="compositionally biased region" description="Basic and acidic residues" evidence="2">
    <location>
        <begin position="230"/>
        <end position="240"/>
    </location>
</feature>
<keyword evidence="4" id="KW-1185">Reference proteome</keyword>
<evidence type="ECO:0000313" key="3">
    <source>
        <dbReference type="EnsemblPlants" id="AUR62038786-RA:cds"/>
    </source>
</evidence>
<feature type="compositionally biased region" description="Polar residues" evidence="2">
    <location>
        <begin position="54"/>
        <end position="80"/>
    </location>
</feature>
<feature type="compositionally biased region" description="Polar residues" evidence="2">
    <location>
        <begin position="406"/>
        <end position="430"/>
    </location>
</feature>
<dbReference type="GO" id="GO:0008017">
    <property type="term" value="F:microtubule binding"/>
    <property type="evidence" value="ECO:0007669"/>
    <property type="project" value="TreeGrafter"/>
</dbReference>
<evidence type="ECO:0000256" key="2">
    <source>
        <dbReference type="SAM" id="MobiDB-lite"/>
    </source>
</evidence>
<feature type="compositionally biased region" description="Polar residues" evidence="2">
    <location>
        <begin position="259"/>
        <end position="275"/>
    </location>
</feature>
<feature type="compositionally biased region" description="Low complexity" evidence="2">
    <location>
        <begin position="339"/>
        <end position="358"/>
    </location>
</feature>
<feature type="region of interest" description="Disordered" evidence="2">
    <location>
        <begin position="230"/>
        <end position="285"/>
    </location>
</feature>
<sequence length="776" mass="82391">MVVAAPKTPNLKTNPNLRSQSTPKRPPLLPSERDNSNNNVAIAAHHRRPKSREVNSLPSRTGTAVPSTPAMNSNSAVKRSQSVERRQPTTPRLRGERISGEMSSTAKLLMSSSKGLSASFQGGSFAAPTGKKTTKYSSSPVASLRAVNPERKAIPSRMTPRAGGENARLIEQNQPWPGRSRPPVSSLSRSVDLGGCEGTKLSNGSTTKVVRVLQESLMGDCKLNRSMSKDDVVKGTRDDNASCLNEGSESIVSDRESVSSECNSATGSQDSSNASVGRGKGSGRSIVVSPKFWQEANGFRSKHVSESGSPVARNSLLKGGVPPKLIPPKRLMSDSSGASPIGPVSSRGISSPIRGSLRPSSPNHLGSSLRPASPSMLGTSLRSASPSKQGASLRPASPSKPGASLRSASPSMSGTSLRPETPSKSGTSLRPASPSRPATALRPVSPSKPRTTLRPASPGKPGAMLRPPSPSKPGMSLRPASPNKLGSTLAFEKASPSVGMGRTASPSRVRNAVASNVTSMPSVLRFGADVRRVRVGDSRLGDAHLLRILHNRHLQWRFVNARTEASLSFQKFNAEDFGLCSDPCFNLVTAAALICDIRKGIFACCAKRSLFNAWKTTSEMLEAVSCKRKELQWLKQNLKLVSILKGQMLYLEDWALMVKDHCSSLSGAIESLEASTIRLPLVGGAKGDIQDLKEAICSAADVMHAMASSICSLLEKVEDVNSLVAEVASITVKEQSFLNECKDILSMLAAMQVKDCSLRAHMLQLKCASSIMAVEV</sequence>
<feature type="compositionally biased region" description="Basic and acidic residues" evidence="2">
    <location>
        <begin position="81"/>
        <end position="99"/>
    </location>
</feature>
<evidence type="ECO:0000256" key="1">
    <source>
        <dbReference type="ARBA" id="ARBA00010016"/>
    </source>
</evidence>
<dbReference type="PANTHER" id="PTHR31807:SF38">
    <property type="entry name" value="QWRF MOTIF-CONTAINING PROTEIN 9"/>
    <property type="match status" value="1"/>
</dbReference>
<dbReference type="AlphaFoldDB" id="A0A803N1F2"/>
<feature type="compositionally biased region" description="Polar residues" evidence="2">
    <location>
        <begin position="242"/>
        <end position="251"/>
    </location>
</feature>
<accession>A0A803N1F2</accession>
<dbReference type="PANTHER" id="PTHR31807">
    <property type="entry name" value="AUGMIN FAMILY MEMBER"/>
    <property type="match status" value="1"/>
</dbReference>
<reference evidence="3" key="2">
    <citation type="submission" date="2021-03" db="UniProtKB">
        <authorList>
            <consortium name="EnsemblPlants"/>
        </authorList>
    </citation>
    <scope>IDENTIFICATION</scope>
</reference>
<dbReference type="GO" id="GO:0005737">
    <property type="term" value="C:cytoplasm"/>
    <property type="evidence" value="ECO:0007669"/>
    <property type="project" value="TreeGrafter"/>
</dbReference>
<dbReference type="EnsemblPlants" id="AUR62038786-RA">
    <property type="protein sequence ID" value="AUR62038786-RA:cds"/>
    <property type="gene ID" value="AUR62038786"/>
</dbReference>
<comment type="similarity">
    <text evidence="1">Belongs to the QWRF family.</text>
</comment>
<dbReference type="InterPro" id="IPR007573">
    <property type="entry name" value="QWRF"/>
</dbReference>
<dbReference type="GO" id="GO:0005880">
    <property type="term" value="C:nuclear microtubule"/>
    <property type="evidence" value="ECO:0007669"/>
    <property type="project" value="TreeGrafter"/>
</dbReference>
<feature type="compositionally biased region" description="Polar residues" evidence="2">
    <location>
        <begin position="376"/>
        <end position="390"/>
    </location>
</feature>
<dbReference type="Pfam" id="PF04484">
    <property type="entry name" value="QWRF"/>
    <property type="match status" value="2"/>
</dbReference>
<dbReference type="Proteomes" id="UP000596660">
    <property type="component" value="Unplaced"/>
</dbReference>
<reference evidence="3" key="1">
    <citation type="journal article" date="2017" name="Nature">
        <title>The genome of Chenopodium quinoa.</title>
        <authorList>
            <person name="Jarvis D.E."/>
            <person name="Ho Y.S."/>
            <person name="Lightfoot D.J."/>
            <person name="Schmoeckel S.M."/>
            <person name="Li B."/>
            <person name="Borm T.J.A."/>
            <person name="Ohyanagi H."/>
            <person name="Mineta K."/>
            <person name="Michell C.T."/>
            <person name="Saber N."/>
            <person name="Kharbatia N.M."/>
            <person name="Rupper R.R."/>
            <person name="Sharp A.R."/>
            <person name="Dally N."/>
            <person name="Boughton B.A."/>
            <person name="Woo Y.H."/>
            <person name="Gao G."/>
            <person name="Schijlen E.G.W.M."/>
            <person name="Guo X."/>
            <person name="Momin A.A."/>
            <person name="Negrao S."/>
            <person name="Al-Babili S."/>
            <person name="Gehring C."/>
            <person name="Roessner U."/>
            <person name="Jung C."/>
            <person name="Murphy K."/>
            <person name="Arold S.T."/>
            <person name="Gojobori T."/>
            <person name="van der Linden C.G."/>
            <person name="van Loo E.N."/>
            <person name="Jellen E.N."/>
            <person name="Maughan P.J."/>
            <person name="Tester M."/>
        </authorList>
    </citation>
    <scope>NUCLEOTIDE SEQUENCE [LARGE SCALE GENOMIC DNA]</scope>
    <source>
        <strain evidence="3">cv. PI 614886</strain>
    </source>
</reference>
<evidence type="ECO:0000313" key="4">
    <source>
        <dbReference type="Proteomes" id="UP000596660"/>
    </source>
</evidence>
<feature type="region of interest" description="Disordered" evidence="2">
    <location>
        <begin position="300"/>
        <end position="485"/>
    </location>
</feature>
<proteinExistence type="inferred from homology"/>
<name>A0A803N1F2_CHEQI</name>
<protein>
    <submittedName>
        <fullName evidence="3">Uncharacterized protein</fullName>
    </submittedName>
</protein>
<feature type="region of interest" description="Disordered" evidence="2">
    <location>
        <begin position="1"/>
        <end position="101"/>
    </location>
</feature>
<dbReference type="Gramene" id="AUR62038786-RA">
    <property type="protein sequence ID" value="AUR62038786-RA:cds"/>
    <property type="gene ID" value="AUR62038786"/>
</dbReference>
<organism evidence="3 4">
    <name type="scientific">Chenopodium quinoa</name>
    <name type="common">Quinoa</name>
    <dbReference type="NCBI Taxonomy" id="63459"/>
    <lineage>
        <taxon>Eukaryota</taxon>
        <taxon>Viridiplantae</taxon>
        <taxon>Streptophyta</taxon>
        <taxon>Embryophyta</taxon>
        <taxon>Tracheophyta</taxon>
        <taxon>Spermatophyta</taxon>
        <taxon>Magnoliopsida</taxon>
        <taxon>eudicotyledons</taxon>
        <taxon>Gunneridae</taxon>
        <taxon>Pentapetalae</taxon>
        <taxon>Caryophyllales</taxon>
        <taxon>Chenopodiaceae</taxon>
        <taxon>Chenopodioideae</taxon>
        <taxon>Atripliceae</taxon>
        <taxon>Chenopodium</taxon>
    </lineage>
</organism>